<feature type="transmembrane region" description="Helical" evidence="9">
    <location>
        <begin position="66"/>
        <end position="84"/>
    </location>
</feature>
<accession>A0A5A9XI10</accession>
<evidence type="ECO:0000313" key="13">
    <source>
        <dbReference type="Proteomes" id="UP000324298"/>
    </source>
</evidence>
<reference evidence="12 13" key="1">
    <citation type="submission" date="2019-04" db="EMBL/GenBank/DDBJ databases">
        <title>Geobacter ruber sp. nov., ferric-reducing bacteria isolated from paddy soil.</title>
        <authorList>
            <person name="Xu Z."/>
            <person name="Masuda Y."/>
            <person name="Itoh H."/>
            <person name="Senoo K."/>
        </authorList>
    </citation>
    <scope>NUCLEOTIDE SEQUENCE [LARGE SCALE GENOMIC DNA]</scope>
    <source>
        <strain evidence="12 13">Red88</strain>
    </source>
</reference>
<evidence type="ECO:0000256" key="6">
    <source>
        <dbReference type="PIRSR" id="PIRSR627057-1"/>
    </source>
</evidence>
<comment type="cofactor">
    <cofactor evidence="7 8">
        <name>Zn(2+)</name>
        <dbReference type="ChEBI" id="CHEBI:29105"/>
    </cofactor>
    <text evidence="7 8">Binds 1 zinc ion per subunit.</text>
</comment>
<evidence type="ECO:0000256" key="9">
    <source>
        <dbReference type="SAM" id="Phobius"/>
    </source>
</evidence>
<dbReference type="AlphaFoldDB" id="A0A5A9XI10"/>
<evidence type="ECO:0000256" key="4">
    <source>
        <dbReference type="ARBA" id="ARBA00022833"/>
    </source>
</evidence>
<feature type="active site" description="Proton donor" evidence="6">
    <location>
        <position position="357"/>
    </location>
</feature>
<sequence>MKLALFILFALVTAFTYWLRHINLRHLKQYGSAVPEEFAGSIDEGKLRASTAYTLDSSRLGLWESLFDNGLLLLFLFGGLIVVYDRFVMGLCGGVITSAILYFLLLTWIQTLLGIPFDLYGTFRIEARYGFNTTTPKLWLMDLFKSQTIGALLLAFLVAVAFWLIQWSPAHWWIWVWAFMALFSLFMMFLSPYVIEPLFNTFEPVTEEGLEAEIRVMMGKAGLTVGRVMQMDASRRSKHSNAYFTGIGKVKRIVLFDTLIEQMTHGEIVAVLAHEIGHWKKGHIWKRLVTAELLALGGAWISFKLLTWPALPGLLGVEGDLSLPSRMVILGFIGSLVLFPVTPFSAWRSRCHEREADRFATDLTGRPQDLASALVKLSVENLSNLFPHPWYAAFYYSHPPAVERVRALLNAAISDTGNGDRSP</sequence>
<dbReference type="InterPro" id="IPR027057">
    <property type="entry name" value="CAXX_Prtase_1"/>
</dbReference>
<feature type="transmembrane region" description="Helical" evidence="9">
    <location>
        <begin position="148"/>
        <end position="165"/>
    </location>
</feature>
<gene>
    <name evidence="12" type="ORF">ET418_10940</name>
</gene>
<evidence type="ECO:0000256" key="8">
    <source>
        <dbReference type="RuleBase" id="RU003983"/>
    </source>
</evidence>
<evidence type="ECO:0000256" key="3">
    <source>
        <dbReference type="ARBA" id="ARBA00022801"/>
    </source>
</evidence>
<feature type="binding site" evidence="7">
    <location>
        <position position="353"/>
    </location>
    <ligand>
        <name>Zn(2+)</name>
        <dbReference type="ChEBI" id="CHEBI:29105"/>
        <note>catalytic</note>
    </ligand>
</feature>
<feature type="transmembrane region" description="Helical" evidence="9">
    <location>
        <begin position="91"/>
        <end position="109"/>
    </location>
</feature>
<dbReference type="OrthoDB" id="9781930at2"/>
<keyword evidence="9" id="KW-0472">Membrane</keyword>
<keyword evidence="5 8" id="KW-0482">Metalloprotease</keyword>
<feature type="transmembrane region" description="Helical" evidence="9">
    <location>
        <begin position="172"/>
        <end position="194"/>
    </location>
</feature>
<organism evidence="12 13">
    <name type="scientific">Oryzomonas rubra</name>
    <dbReference type="NCBI Taxonomy" id="2509454"/>
    <lineage>
        <taxon>Bacteria</taxon>
        <taxon>Pseudomonadati</taxon>
        <taxon>Thermodesulfobacteriota</taxon>
        <taxon>Desulfuromonadia</taxon>
        <taxon>Geobacterales</taxon>
        <taxon>Geobacteraceae</taxon>
        <taxon>Oryzomonas</taxon>
    </lineage>
</organism>
<feature type="domain" description="CAAX prenyl protease 1 N-terminal" evidence="11">
    <location>
        <begin position="24"/>
        <end position="201"/>
    </location>
</feature>
<comment type="similarity">
    <text evidence="8">Belongs to the peptidase M48 family.</text>
</comment>
<feature type="active site" evidence="6">
    <location>
        <position position="275"/>
    </location>
</feature>
<feature type="binding site" evidence="7">
    <location>
        <position position="274"/>
    </location>
    <ligand>
        <name>Zn(2+)</name>
        <dbReference type="ChEBI" id="CHEBI:29105"/>
        <note>catalytic</note>
    </ligand>
</feature>
<keyword evidence="1 8" id="KW-0645">Protease</keyword>
<dbReference type="InterPro" id="IPR001915">
    <property type="entry name" value="Peptidase_M48"/>
</dbReference>
<keyword evidence="9" id="KW-1133">Transmembrane helix</keyword>
<evidence type="ECO:0000256" key="7">
    <source>
        <dbReference type="PIRSR" id="PIRSR627057-2"/>
    </source>
</evidence>
<evidence type="ECO:0000256" key="1">
    <source>
        <dbReference type="ARBA" id="ARBA00022670"/>
    </source>
</evidence>
<evidence type="ECO:0000256" key="5">
    <source>
        <dbReference type="ARBA" id="ARBA00023049"/>
    </source>
</evidence>
<evidence type="ECO:0000313" key="12">
    <source>
        <dbReference type="EMBL" id="KAA0891291.1"/>
    </source>
</evidence>
<dbReference type="RefSeq" id="WP_149307655.1">
    <property type="nucleotide sequence ID" value="NZ_SRSD01000006.1"/>
</dbReference>
<dbReference type="Proteomes" id="UP000324298">
    <property type="component" value="Unassembled WGS sequence"/>
</dbReference>
<dbReference type="Pfam" id="PF01435">
    <property type="entry name" value="Peptidase_M48"/>
    <property type="match status" value="1"/>
</dbReference>
<dbReference type="InterPro" id="IPR032456">
    <property type="entry name" value="Peptidase_M48_N"/>
</dbReference>
<proteinExistence type="inferred from homology"/>
<dbReference type="FunFam" id="3.30.2010.10:FF:000010">
    <property type="entry name" value="M48 family peptidase"/>
    <property type="match status" value="1"/>
</dbReference>
<dbReference type="GO" id="GO:0071586">
    <property type="term" value="P:CAAX-box protein processing"/>
    <property type="evidence" value="ECO:0007669"/>
    <property type="project" value="InterPro"/>
</dbReference>
<dbReference type="GO" id="GO:0046872">
    <property type="term" value="F:metal ion binding"/>
    <property type="evidence" value="ECO:0007669"/>
    <property type="project" value="UniProtKB-KW"/>
</dbReference>
<dbReference type="PANTHER" id="PTHR10120">
    <property type="entry name" value="CAAX PRENYL PROTEASE 1"/>
    <property type="match status" value="1"/>
</dbReference>
<keyword evidence="9" id="KW-0812">Transmembrane</keyword>
<dbReference type="Gene3D" id="3.30.2010.10">
    <property type="entry name" value="Metalloproteases ('zincins'), catalytic domain"/>
    <property type="match status" value="1"/>
</dbReference>
<keyword evidence="4 7" id="KW-0862">Zinc</keyword>
<feature type="domain" description="Peptidase M48" evidence="10">
    <location>
        <begin position="206"/>
        <end position="410"/>
    </location>
</feature>
<dbReference type="Pfam" id="PF16491">
    <property type="entry name" value="Peptidase_M48_N"/>
    <property type="match status" value="1"/>
</dbReference>
<evidence type="ECO:0000259" key="10">
    <source>
        <dbReference type="Pfam" id="PF01435"/>
    </source>
</evidence>
<name>A0A5A9XI10_9BACT</name>
<comment type="caution">
    <text evidence="12">The sequence shown here is derived from an EMBL/GenBank/DDBJ whole genome shotgun (WGS) entry which is preliminary data.</text>
</comment>
<dbReference type="CDD" id="cd07343">
    <property type="entry name" value="M48A_Zmpste24p_like"/>
    <property type="match status" value="1"/>
</dbReference>
<keyword evidence="2 7" id="KW-0479">Metal-binding</keyword>
<evidence type="ECO:0000256" key="2">
    <source>
        <dbReference type="ARBA" id="ARBA00022723"/>
    </source>
</evidence>
<keyword evidence="13" id="KW-1185">Reference proteome</keyword>
<dbReference type="EMBL" id="SRSD01000006">
    <property type="protein sequence ID" value="KAA0891291.1"/>
    <property type="molecule type" value="Genomic_DNA"/>
</dbReference>
<evidence type="ECO:0000259" key="11">
    <source>
        <dbReference type="Pfam" id="PF16491"/>
    </source>
</evidence>
<dbReference type="GO" id="GO:0004222">
    <property type="term" value="F:metalloendopeptidase activity"/>
    <property type="evidence" value="ECO:0007669"/>
    <property type="project" value="InterPro"/>
</dbReference>
<feature type="binding site" evidence="7">
    <location>
        <position position="278"/>
    </location>
    <ligand>
        <name>Zn(2+)</name>
        <dbReference type="ChEBI" id="CHEBI:29105"/>
        <note>catalytic</note>
    </ligand>
</feature>
<keyword evidence="3 8" id="KW-0378">Hydrolase</keyword>
<protein>
    <submittedName>
        <fullName evidence="12">M48 family peptidase</fullName>
    </submittedName>
</protein>